<evidence type="ECO:0000256" key="18">
    <source>
        <dbReference type="ARBA" id="ARBA00023180"/>
    </source>
</evidence>
<keyword evidence="5" id="KW-0723">Serine/threonine-protein kinase</keyword>
<evidence type="ECO:0000256" key="21">
    <source>
        <dbReference type="PROSITE-ProRule" id="PRU10141"/>
    </source>
</evidence>
<evidence type="ECO:0000256" key="15">
    <source>
        <dbReference type="ARBA" id="ARBA00022989"/>
    </source>
</evidence>
<keyword evidence="25" id="KW-1185">Reference proteome</keyword>
<feature type="chain" id="PRO_5042218553" description="non-specific serine/threonine protein kinase" evidence="22">
    <location>
        <begin position="29"/>
        <end position="1065"/>
    </location>
</feature>
<keyword evidence="12 21" id="KW-0547">Nucleotide-binding</keyword>
<dbReference type="FunFam" id="1.10.510.10:FF:000358">
    <property type="entry name" value="Putative leucine-rich repeat receptor-like serine/threonine-protein kinase"/>
    <property type="match status" value="1"/>
</dbReference>
<dbReference type="Proteomes" id="UP001231189">
    <property type="component" value="Unassembled WGS sequence"/>
</dbReference>
<feature type="signal peptide" evidence="22">
    <location>
        <begin position="1"/>
        <end position="28"/>
    </location>
</feature>
<feature type="binding site" evidence="21">
    <location>
        <position position="788"/>
    </location>
    <ligand>
        <name>ATP</name>
        <dbReference type="ChEBI" id="CHEBI:30616"/>
    </ligand>
</feature>
<dbReference type="InterPro" id="IPR032675">
    <property type="entry name" value="LRR_dom_sf"/>
</dbReference>
<dbReference type="Pfam" id="PF00560">
    <property type="entry name" value="LRR_1"/>
    <property type="match status" value="7"/>
</dbReference>
<evidence type="ECO:0000256" key="10">
    <source>
        <dbReference type="ARBA" id="ARBA00022729"/>
    </source>
</evidence>
<dbReference type="GO" id="GO:0009791">
    <property type="term" value="P:post-embryonic development"/>
    <property type="evidence" value="ECO:0007669"/>
    <property type="project" value="UniProtKB-ARBA"/>
</dbReference>
<dbReference type="InterPro" id="IPR008271">
    <property type="entry name" value="Ser/Thr_kinase_AS"/>
</dbReference>
<evidence type="ECO:0000256" key="5">
    <source>
        <dbReference type="ARBA" id="ARBA00022527"/>
    </source>
</evidence>
<evidence type="ECO:0000256" key="8">
    <source>
        <dbReference type="ARBA" id="ARBA00022679"/>
    </source>
</evidence>
<keyword evidence="8" id="KW-0808">Transferase</keyword>
<dbReference type="EC" id="2.7.11.1" evidence="3"/>
<dbReference type="PROSITE" id="PS00108">
    <property type="entry name" value="PROTEIN_KINASE_ST"/>
    <property type="match status" value="1"/>
</dbReference>
<dbReference type="FunFam" id="3.80.10.10:FF:000233">
    <property type="entry name" value="Leucine-rich repeat receptor-like protein kinase TDR"/>
    <property type="match status" value="1"/>
</dbReference>
<keyword evidence="7" id="KW-0433">Leucine-rich repeat</keyword>
<evidence type="ECO:0000256" key="11">
    <source>
        <dbReference type="ARBA" id="ARBA00022737"/>
    </source>
</evidence>
<dbReference type="Pfam" id="PF13855">
    <property type="entry name" value="LRR_8"/>
    <property type="match status" value="3"/>
</dbReference>
<keyword evidence="11" id="KW-0677">Repeat</keyword>
<dbReference type="InterPro" id="IPR013210">
    <property type="entry name" value="LRR_N_plant-typ"/>
</dbReference>
<evidence type="ECO:0000256" key="7">
    <source>
        <dbReference type="ARBA" id="ARBA00022614"/>
    </source>
</evidence>
<name>A0AAD8S1I3_LOLMU</name>
<reference evidence="24" key="1">
    <citation type="submission" date="2023-07" db="EMBL/GenBank/DDBJ databases">
        <title>A chromosome-level genome assembly of Lolium multiflorum.</title>
        <authorList>
            <person name="Chen Y."/>
            <person name="Copetti D."/>
            <person name="Kolliker R."/>
            <person name="Studer B."/>
        </authorList>
    </citation>
    <scope>NUCLEOTIDE SEQUENCE</scope>
    <source>
        <strain evidence="24">02402/16</strain>
        <tissue evidence="24">Leaf</tissue>
    </source>
</reference>
<evidence type="ECO:0000256" key="6">
    <source>
        <dbReference type="ARBA" id="ARBA00022553"/>
    </source>
</evidence>
<keyword evidence="15" id="KW-1133">Transmembrane helix</keyword>
<dbReference type="InterPro" id="IPR011009">
    <property type="entry name" value="Kinase-like_dom_sf"/>
</dbReference>
<proteinExistence type="inferred from homology"/>
<dbReference type="Gene3D" id="1.10.510.10">
    <property type="entry name" value="Transferase(Phosphotransferase) domain 1"/>
    <property type="match status" value="1"/>
</dbReference>
<evidence type="ECO:0000256" key="22">
    <source>
        <dbReference type="SAM" id="SignalP"/>
    </source>
</evidence>
<evidence type="ECO:0000256" key="16">
    <source>
        <dbReference type="ARBA" id="ARBA00023136"/>
    </source>
</evidence>
<evidence type="ECO:0000256" key="2">
    <source>
        <dbReference type="ARBA" id="ARBA00008684"/>
    </source>
</evidence>
<keyword evidence="18" id="KW-0325">Glycoprotein</keyword>
<comment type="subcellular location">
    <subcellularLocation>
        <location evidence="1">Cell membrane</location>
        <topology evidence="1">Single-pass membrane protein</topology>
    </subcellularLocation>
</comment>
<keyword evidence="6" id="KW-0597">Phosphoprotein</keyword>
<evidence type="ECO:0000256" key="14">
    <source>
        <dbReference type="ARBA" id="ARBA00022840"/>
    </source>
</evidence>
<dbReference type="Pfam" id="PF00069">
    <property type="entry name" value="Pkinase"/>
    <property type="match status" value="1"/>
</dbReference>
<dbReference type="AlphaFoldDB" id="A0AAD8S1I3"/>
<evidence type="ECO:0000256" key="17">
    <source>
        <dbReference type="ARBA" id="ARBA00023170"/>
    </source>
</evidence>
<dbReference type="FunFam" id="3.80.10.10:FF:000693">
    <property type="entry name" value="LRR receptor-like serine/threonine-protein kinase EFR"/>
    <property type="match status" value="1"/>
</dbReference>
<dbReference type="InterPro" id="IPR000719">
    <property type="entry name" value="Prot_kinase_dom"/>
</dbReference>
<evidence type="ECO:0000256" key="12">
    <source>
        <dbReference type="ARBA" id="ARBA00022741"/>
    </source>
</evidence>
<dbReference type="InterPro" id="IPR003591">
    <property type="entry name" value="Leu-rich_rpt_typical-subtyp"/>
</dbReference>
<evidence type="ECO:0000256" key="20">
    <source>
        <dbReference type="ARBA" id="ARBA00048679"/>
    </source>
</evidence>
<dbReference type="SUPFAM" id="SSF52047">
    <property type="entry name" value="RNI-like"/>
    <property type="match status" value="1"/>
</dbReference>
<dbReference type="PROSITE" id="PS50011">
    <property type="entry name" value="PROTEIN_KINASE_DOM"/>
    <property type="match status" value="1"/>
</dbReference>
<comment type="catalytic activity">
    <reaction evidence="19">
        <text>L-threonyl-[protein] + ATP = O-phospho-L-threonyl-[protein] + ADP + H(+)</text>
        <dbReference type="Rhea" id="RHEA:46608"/>
        <dbReference type="Rhea" id="RHEA-COMP:11060"/>
        <dbReference type="Rhea" id="RHEA-COMP:11605"/>
        <dbReference type="ChEBI" id="CHEBI:15378"/>
        <dbReference type="ChEBI" id="CHEBI:30013"/>
        <dbReference type="ChEBI" id="CHEBI:30616"/>
        <dbReference type="ChEBI" id="CHEBI:61977"/>
        <dbReference type="ChEBI" id="CHEBI:456216"/>
        <dbReference type="EC" id="2.7.11.1"/>
    </reaction>
</comment>
<dbReference type="Gene3D" id="3.30.200.20">
    <property type="entry name" value="Phosphorylase Kinase, domain 1"/>
    <property type="match status" value="1"/>
</dbReference>
<protein>
    <recommendedName>
        <fullName evidence="3">non-specific serine/threonine protein kinase</fullName>
        <ecNumber evidence="3">2.7.11.1</ecNumber>
    </recommendedName>
</protein>
<keyword evidence="17" id="KW-0675">Receptor</keyword>
<evidence type="ECO:0000256" key="1">
    <source>
        <dbReference type="ARBA" id="ARBA00004162"/>
    </source>
</evidence>
<dbReference type="PROSITE" id="PS00107">
    <property type="entry name" value="PROTEIN_KINASE_ATP"/>
    <property type="match status" value="1"/>
</dbReference>
<dbReference type="SUPFAM" id="SSF56112">
    <property type="entry name" value="Protein kinase-like (PK-like)"/>
    <property type="match status" value="1"/>
</dbReference>
<dbReference type="SUPFAM" id="SSF52058">
    <property type="entry name" value="L domain-like"/>
    <property type="match status" value="1"/>
</dbReference>
<dbReference type="EMBL" id="JAUUTY010000004">
    <property type="protein sequence ID" value="KAK1643316.1"/>
    <property type="molecule type" value="Genomic_DNA"/>
</dbReference>
<evidence type="ECO:0000256" key="3">
    <source>
        <dbReference type="ARBA" id="ARBA00012513"/>
    </source>
</evidence>
<evidence type="ECO:0000313" key="25">
    <source>
        <dbReference type="Proteomes" id="UP001231189"/>
    </source>
</evidence>
<evidence type="ECO:0000256" key="19">
    <source>
        <dbReference type="ARBA" id="ARBA00047899"/>
    </source>
</evidence>
<evidence type="ECO:0000256" key="4">
    <source>
        <dbReference type="ARBA" id="ARBA00022475"/>
    </source>
</evidence>
<organism evidence="24 25">
    <name type="scientific">Lolium multiflorum</name>
    <name type="common">Italian ryegrass</name>
    <name type="synonym">Lolium perenne subsp. multiflorum</name>
    <dbReference type="NCBI Taxonomy" id="4521"/>
    <lineage>
        <taxon>Eukaryota</taxon>
        <taxon>Viridiplantae</taxon>
        <taxon>Streptophyta</taxon>
        <taxon>Embryophyta</taxon>
        <taxon>Tracheophyta</taxon>
        <taxon>Spermatophyta</taxon>
        <taxon>Magnoliopsida</taxon>
        <taxon>Liliopsida</taxon>
        <taxon>Poales</taxon>
        <taxon>Poaceae</taxon>
        <taxon>BOP clade</taxon>
        <taxon>Pooideae</taxon>
        <taxon>Poodae</taxon>
        <taxon>Poeae</taxon>
        <taxon>Poeae Chloroplast Group 2 (Poeae type)</taxon>
        <taxon>Loliodinae</taxon>
        <taxon>Loliinae</taxon>
        <taxon>Lolium</taxon>
    </lineage>
</organism>
<keyword evidence="16" id="KW-0472">Membrane</keyword>
<dbReference type="Pfam" id="PF08263">
    <property type="entry name" value="LRRNT_2"/>
    <property type="match status" value="1"/>
</dbReference>
<evidence type="ECO:0000256" key="9">
    <source>
        <dbReference type="ARBA" id="ARBA00022692"/>
    </source>
</evidence>
<keyword evidence="13" id="KW-0418">Kinase</keyword>
<evidence type="ECO:0000259" key="23">
    <source>
        <dbReference type="PROSITE" id="PS50011"/>
    </source>
</evidence>
<feature type="non-terminal residue" evidence="24">
    <location>
        <position position="1065"/>
    </location>
</feature>
<dbReference type="InterPro" id="IPR017441">
    <property type="entry name" value="Protein_kinase_ATP_BS"/>
</dbReference>
<comment type="caution">
    <text evidence="24">The sequence shown here is derived from an EMBL/GenBank/DDBJ whole genome shotgun (WGS) entry which is preliminary data.</text>
</comment>
<keyword evidence="10 22" id="KW-0732">Signal</keyword>
<dbReference type="Gene3D" id="3.80.10.10">
    <property type="entry name" value="Ribonuclease Inhibitor"/>
    <property type="match status" value="6"/>
</dbReference>
<evidence type="ECO:0000313" key="24">
    <source>
        <dbReference type="EMBL" id="KAK1643316.1"/>
    </source>
</evidence>
<gene>
    <name evidence="24" type="ORF">QYE76_061121</name>
</gene>
<dbReference type="InterPro" id="IPR001611">
    <property type="entry name" value="Leu-rich_rpt"/>
</dbReference>
<dbReference type="PANTHER" id="PTHR27000:SF777">
    <property type="entry name" value="PROTEIN KINASE DOMAIN-CONTAINING PROTEIN"/>
    <property type="match status" value="1"/>
</dbReference>
<comment type="similarity">
    <text evidence="2">Belongs to the protein kinase superfamily. Ser/Thr protein kinase family.</text>
</comment>
<dbReference type="GO" id="GO:0005886">
    <property type="term" value="C:plasma membrane"/>
    <property type="evidence" value="ECO:0007669"/>
    <property type="project" value="UniProtKB-SubCell"/>
</dbReference>
<keyword evidence="4" id="KW-1003">Cell membrane</keyword>
<feature type="domain" description="Protein kinase" evidence="23">
    <location>
        <begin position="757"/>
        <end position="1024"/>
    </location>
</feature>
<evidence type="ECO:0000256" key="13">
    <source>
        <dbReference type="ARBA" id="ARBA00022777"/>
    </source>
</evidence>
<dbReference type="SMART" id="SM00369">
    <property type="entry name" value="LRR_TYP"/>
    <property type="match status" value="7"/>
</dbReference>
<dbReference type="FunFam" id="3.30.200.20:FF:000661">
    <property type="entry name" value="Serine-threonine protein kinase plant-type"/>
    <property type="match status" value="1"/>
</dbReference>
<keyword evidence="9" id="KW-0812">Transmembrane</keyword>
<comment type="catalytic activity">
    <reaction evidence="20">
        <text>L-seryl-[protein] + ATP = O-phospho-L-seryl-[protein] + ADP + H(+)</text>
        <dbReference type="Rhea" id="RHEA:17989"/>
        <dbReference type="Rhea" id="RHEA-COMP:9863"/>
        <dbReference type="Rhea" id="RHEA-COMP:11604"/>
        <dbReference type="ChEBI" id="CHEBI:15378"/>
        <dbReference type="ChEBI" id="CHEBI:29999"/>
        <dbReference type="ChEBI" id="CHEBI:30616"/>
        <dbReference type="ChEBI" id="CHEBI:83421"/>
        <dbReference type="ChEBI" id="CHEBI:456216"/>
        <dbReference type="EC" id="2.7.11.1"/>
    </reaction>
</comment>
<dbReference type="GO" id="GO:0005524">
    <property type="term" value="F:ATP binding"/>
    <property type="evidence" value="ECO:0007669"/>
    <property type="project" value="UniProtKB-UniRule"/>
</dbReference>
<dbReference type="FunFam" id="3.80.10.10:FF:000299">
    <property type="entry name" value="Piriformospora indica-insensitive protein 2"/>
    <property type="match status" value="1"/>
</dbReference>
<sequence>NCYKMFPALNLRLLPHLLLLATASYSHALASSNETDLDALLEFKAGLNRQSADAFASWNKTTDFCKWRGVVCSPRHKQRVSALNLSSSGLLGYIAPSIGNLTYLRSLDLSYNLLHGDIPQTIGQLMQMSYLDLSNNSLQGEMPLIIGQLPQLTYLYLSNNSLQGEITHGLRNCTRLASVKLDLNKLNRRIPDWLGELSRIETISIGKNRFTGIIPQSLGNLSSLRRLYLNENQLSGPIPESLGKLTKIGGLALQVNHLSGNIPGTLFNISSLVHVGLQMNQLNGTLPSNLGPNIRHLILALNHFTGRIPASIANATTIQSMDLSGNKITGIVPPEIGTLCPKYLMLNQNHLKATNVQDWGFITLLTNCTSLRWLTLQNNKFSGGFPISVANLSGQLEALDIRYNEISGKIPLGIGSFPKLFKLGLSGNHFTGPIPDSIGRLTRLQFLTLENNQLSGMIPSSLGNLTRLQHLSADNNSLEGPLPMSIGNLQQLVSATFSNNALSGRLPGEIFSLSSLSYVLDLSRNHFSSSLPSQVGGLTKLTYLYIHENNLSGMLPDALSNCQSLMELRLDGNYFNGMIPLSISRMQGLVLLNLTKNRLTGGIPQDLGLMNGLNELYLAHNSLSAKIPETLESMTSLYRFDISFNLLDGQVPGHGVFTNLTGFTFYGNAKLCGGIQELHLPSCPAKTVGHGQRITGVIRNAVIPSITIISVCFIMAVCFFSLKNKLRLPSTSVAPSLTGDMYPRISYSNLFQATNGFATDNLVGTGRYGCVYKGRMTLNKSVRTMAVKVFDLEQAGSSECFLAECKALGKIRHRNLIGVITCCSCSDFKQNDFKAIVLDFMPYGALDKWLHPGIYASNPVKILTLMQRLSIASDIAAGLDYLHNHCRPTIVHCDFKPSNILLGDDMVAHVGDFGLAKILADPEGEQLVNSTSSVVGTIGYVPPEYGEGGQISPSADVYSFGIVLLEMFTGKAPTHDMYTDGLTLLEYVKSAYPAQLMEIIDPLLLSVEKSRRDINSYMYYVTRLALACSRKRSTDRLSMRDVVAEMNKIKACCCVVEVIRECSSE</sequence>
<dbReference type="CDD" id="cd14066">
    <property type="entry name" value="STKc_IRAK"/>
    <property type="match status" value="1"/>
</dbReference>
<dbReference type="GO" id="GO:0004674">
    <property type="term" value="F:protein serine/threonine kinase activity"/>
    <property type="evidence" value="ECO:0007669"/>
    <property type="project" value="UniProtKB-KW"/>
</dbReference>
<dbReference type="PANTHER" id="PTHR27000">
    <property type="entry name" value="LEUCINE-RICH REPEAT RECEPTOR-LIKE PROTEIN KINASE FAMILY PROTEIN-RELATED"/>
    <property type="match status" value="1"/>
</dbReference>
<keyword evidence="14 21" id="KW-0067">ATP-binding</keyword>
<accession>A0AAD8S1I3</accession>